<feature type="compositionally biased region" description="Acidic residues" evidence="1">
    <location>
        <begin position="204"/>
        <end position="213"/>
    </location>
</feature>
<dbReference type="InterPro" id="IPR036047">
    <property type="entry name" value="F-box-like_dom_sf"/>
</dbReference>
<evidence type="ECO:0000313" key="2">
    <source>
        <dbReference type="EnsemblPlants" id="TraesCS7D02G471900.1"/>
    </source>
</evidence>
<name>A0A3B6TXD2_WHEAT</name>
<sequence>MASRPQPAERRVRAAAPAAESDDILRKIFLLLDSPADLARGCAASPAFRRVITDQGFLRRFRALHPPPLLGISADIFLPAEPPHPSAAAARKFVEDAGAIDFTCMPFLPAPGGPWDFWESRDGRTLYTGQIQRGSCCGRHRSLGRPVAVCDPLYRRCLVLPAIPKDVAALVNHGKRLDDFKPFLAPPAADEHDSYFPAHPTSDGGEDDDKDGGEDALLAPSFRVMCLVQCAGNLFLFVFSTSGAAAGQPWRAVKFDGWGALGNDPLYSYRPFLPHNFVHGRFYLPIRPERNKILVIDVRASTPWFSIKDFQPRDSDSPVTFVEAAGDQERLAMVTIGKHNDRYNVYHLRYAVLQEDDGDRWEPKPVIYLPVHYHYYRFIGVAGGYLQLEGAPEGREEDCDLSRPDMVCFSLDLRTLQLERFCGSIGVTRPFWWRRSLCFKRTLAAHDEFERPKRHPLDLCGCSIGGLANHDWHDNESVWKLTFAYVQPTQRRVRAPAAAVESDDILRQIFLLLDSPADLACVCAASPAFCRVITDPSFLRCFRALHPPPILGALSDVFLPAEQPHPSAAVARALLDEGAADFSFSFLPSPGPWEIREIRDGRALLSEHPEECCKYIYDKHALHSRLAVCDPLHRRYRVLPAIPEDLAAIVVVPEPNVIDFQPFLAPAAEAEEDVPLVAPPSGANDNVSAPPFTVMCPARCSITELIFLVSTSSRAGGEWQAVKFDEWSALNGGPHEESLLWLSRSHNYMRGHFCWFIYPAYKKLLVLDVRGTTPEFTCIDLPSRLKHDHISQPYAALRDENCEESEARVIIHLMPLDYENYRFMGVARGYLLLKARPLGWHWARRNPDTCPDKALFSLDLQTLQLKWLCGRKEMSSPYVWLYAGLPRDPVLFEGAFRWSGHRHFMSWSSVYTSSTRDVSPSLVLLGICHFHRLLIRHDDSFSKSLSPTSFAPNQQLHDLSINMFPVLQ</sequence>
<keyword evidence="3" id="KW-1185">Reference proteome</keyword>
<proteinExistence type="predicted"/>
<reference evidence="2" key="2">
    <citation type="submission" date="2018-10" db="UniProtKB">
        <authorList>
            <consortium name="EnsemblPlants"/>
        </authorList>
    </citation>
    <scope>IDENTIFICATION</scope>
</reference>
<dbReference type="Gramene" id="TraesCS7D02G471900.1">
    <property type="protein sequence ID" value="TraesCS7D02G471900.1"/>
    <property type="gene ID" value="TraesCS7D02G471900"/>
</dbReference>
<organism evidence="2">
    <name type="scientific">Triticum aestivum</name>
    <name type="common">Wheat</name>
    <dbReference type="NCBI Taxonomy" id="4565"/>
    <lineage>
        <taxon>Eukaryota</taxon>
        <taxon>Viridiplantae</taxon>
        <taxon>Streptophyta</taxon>
        <taxon>Embryophyta</taxon>
        <taxon>Tracheophyta</taxon>
        <taxon>Spermatophyta</taxon>
        <taxon>Magnoliopsida</taxon>
        <taxon>Liliopsida</taxon>
        <taxon>Poales</taxon>
        <taxon>Poaceae</taxon>
        <taxon>BOP clade</taxon>
        <taxon>Pooideae</taxon>
        <taxon>Triticodae</taxon>
        <taxon>Triticeae</taxon>
        <taxon>Triticinae</taxon>
        <taxon>Triticum</taxon>
    </lineage>
</organism>
<accession>A0A3B6TXD2</accession>
<evidence type="ECO:0000313" key="3">
    <source>
        <dbReference type="Proteomes" id="UP000019116"/>
    </source>
</evidence>
<dbReference type="Gramene" id="TraesRN7D0101148200.1">
    <property type="protein sequence ID" value="TraesRN7D0101148200.1"/>
    <property type="gene ID" value="TraesRN7D0101148200"/>
</dbReference>
<dbReference type="Gramene" id="TraesCS7D03G1118200.1">
    <property type="protein sequence ID" value="TraesCS7D03G1118200.1.CDS"/>
    <property type="gene ID" value="TraesCS7D03G1118200"/>
</dbReference>
<dbReference type="PANTHER" id="PTHR31264:SF32">
    <property type="entry name" value="F-BOX DOMAIN-CONTAINING PROTEIN"/>
    <property type="match status" value="1"/>
</dbReference>
<dbReference type="PANTHER" id="PTHR31264">
    <property type="entry name" value="OS07G0554500 PROTEIN-RELATED"/>
    <property type="match status" value="1"/>
</dbReference>
<feature type="region of interest" description="Disordered" evidence="1">
    <location>
        <begin position="194"/>
        <end position="213"/>
    </location>
</feature>
<dbReference type="Proteomes" id="UP000019116">
    <property type="component" value="Chromosome 7D"/>
</dbReference>
<dbReference type="AlphaFoldDB" id="A0A3B6TXD2"/>
<dbReference type="SUPFAM" id="SSF81383">
    <property type="entry name" value="F-box domain"/>
    <property type="match status" value="2"/>
</dbReference>
<evidence type="ECO:0008006" key="4">
    <source>
        <dbReference type="Google" id="ProtNLM"/>
    </source>
</evidence>
<evidence type="ECO:0000256" key="1">
    <source>
        <dbReference type="SAM" id="MobiDB-lite"/>
    </source>
</evidence>
<dbReference type="EnsemblPlants" id="TraesCS7D02G471900.1">
    <property type="protein sequence ID" value="TraesCS7D02G471900.1"/>
    <property type="gene ID" value="TraesCS7D02G471900"/>
</dbReference>
<protein>
    <recommendedName>
        <fullName evidence="4">F-box domain-containing protein</fullName>
    </recommendedName>
</protein>
<reference evidence="2" key="1">
    <citation type="submission" date="2018-08" db="EMBL/GenBank/DDBJ databases">
        <authorList>
            <person name="Rossello M."/>
        </authorList>
    </citation>
    <scope>NUCLEOTIDE SEQUENCE [LARGE SCALE GENOMIC DNA]</scope>
    <source>
        <strain evidence="2">cv. Chinese Spring</strain>
    </source>
</reference>